<comment type="caution">
    <text evidence="2">The sequence shown here is derived from an EMBL/GenBank/DDBJ whole genome shotgun (WGS) entry which is preliminary data.</text>
</comment>
<keyword evidence="3" id="KW-1185">Reference proteome</keyword>
<name>A0ABW8D0I7_STRBI</name>
<organism evidence="2 3">
    <name type="scientific">Streptomyces bikiniensis</name>
    <dbReference type="NCBI Taxonomy" id="1896"/>
    <lineage>
        <taxon>Bacteria</taxon>
        <taxon>Bacillati</taxon>
        <taxon>Actinomycetota</taxon>
        <taxon>Actinomycetes</taxon>
        <taxon>Kitasatosporales</taxon>
        <taxon>Streptomycetaceae</taxon>
        <taxon>Streptomyces</taxon>
    </lineage>
</organism>
<sequence>MRTEKSRLAAGAVAADFQYTCGSGERSTGRATSWVVDGSGILECSVPVEDAKEGVPALAAARSSCGPHAPAVAPGEGRPVRRASS</sequence>
<evidence type="ECO:0000313" key="2">
    <source>
        <dbReference type="EMBL" id="MFI9122115.1"/>
    </source>
</evidence>
<reference evidence="2 3" key="1">
    <citation type="submission" date="2024-10" db="EMBL/GenBank/DDBJ databases">
        <title>The Natural Products Discovery Center: Release of the First 8490 Sequenced Strains for Exploring Actinobacteria Biosynthetic Diversity.</title>
        <authorList>
            <person name="Kalkreuter E."/>
            <person name="Kautsar S.A."/>
            <person name="Yang D."/>
            <person name="Bader C.D."/>
            <person name="Teijaro C.N."/>
            <person name="Fluegel L."/>
            <person name="Davis C.M."/>
            <person name="Simpson J.R."/>
            <person name="Lauterbach L."/>
            <person name="Steele A.D."/>
            <person name="Gui C."/>
            <person name="Meng S."/>
            <person name="Li G."/>
            <person name="Viehrig K."/>
            <person name="Ye F."/>
            <person name="Su P."/>
            <person name="Kiefer A.F."/>
            <person name="Nichols A."/>
            <person name="Cepeda A.J."/>
            <person name="Yan W."/>
            <person name="Fan B."/>
            <person name="Jiang Y."/>
            <person name="Adhikari A."/>
            <person name="Zheng C.-J."/>
            <person name="Schuster L."/>
            <person name="Cowan T.M."/>
            <person name="Smanski M.J."/>
            <person name="Chevrette M.G."/>
            <person name="De Carvalho L.P.S."/>
            <person name="Shen B."/>
        </authorList>
    </citation>
    <scope>NUCLEOTIDE SEQUENCE [LARGE SCALE GENOMIC DNA]</scope>
    <source>
        <strain evidence="2 3">NPDC053346</strain>
    </source>
</reference>
<dbReference type="Proteomes" id="UP001614391">
    <property type="component" value="Unassembled WGS sequence"/>
</dbReference>
<accession>A0ABW8D0I7</accession>
<dbReference type="RefSeq" id="WP_399617493.1">
    <property type="nucleotide sequence ID" value="NZ_JBITYT010000010.1"/>
</dbReference>
<dbReference type="EMBL" id="JBITYT010000010">
    <property type="protein sequence ID" value="MFI9122115.1"/>
    <property type="molecule type" value="Genomic_DNA"/>
</dbReference>
<feature type="region of interest" description="Disordered" evidence="1">
    <location>
        <begin position="63"/>
        <end position="85"/>
    </location>
</feature>
<gene>
    <name evidence="2" type="ORF">ACIGW0_22355</name>
</gene>
<protein>
    <submittedName>
        <fullName evidence="2">Uncharacterized protein</fullName>
    </submittedName>
</protein>
<evidence type="ECO:0000256" key="1">
    <source>
        <dbReference type="SAM" id="MobiDB-lite"/>
    </source>
</evidence>
<proteinExistence type="predicted"/>
<evidence type="ECO:0000313" key="3">
    <source>
        <dbReference type="Proteomes" id="UP001614391"/>
    </source>
</evidence>